<dbReference type="Proteomes" id="UP001368328">
    <property type="component" value="Chromosome"/>
</dbReference>
<accession>A0ABZ2MTG8</accession>
<feature type="domain" description="AMP-dependent ligase C-terminal" evidence="2">
    <location>
        <begin position="374"/>
        <end position="451"/>
    </location>
</feature>
<dbReference type="Pfam" id="PF14535">
    <property type="entry name" value="AMP-binding_C_2"/>
    <property type="match status" value="1"/>
</dbReference>
<reference evidence="3 4" key="1">
    <citation type="submission" date="2024-02" db="EMBL/GenBank/DDBJ databases">
        <title>Seven novel Bacillus-like species.</title>
        <authorList>
            <person name="Liu G."/>
        </authorList>
    </citation>
    <scope>NUCLEOTIDE SEQUENCE [LARGE SCALE GENOMIC DNA]</scope>
    <source>
        <strain evidence="3 4">FJAT-53654</strain>
    </source>
</reference>
<gene>
    <name evidence="3" type="ORF">WCV66_26120</name>
</gene>
<dbReference type="InterPro" id="IPR000873">
    <property type="entry name" value="AMP-dep_synth/lig_dom"/>
</dbReference>
<dbReference type="InterPro" id="IPR028154">
    <property type="entry name" value="AMP-dep_Lig_C"/>
</dbReference>
<dbReference type="Pfam" id="PF00501">
    <property type="entry name" value="AMP-binding"/>
    <property type="match status" value="1"/>
</dbReference>
<proteinExistence type="predicted"/>
<dbReference type="RefSeq" id="WP_338787437.1">
    <property type="nucleotide sequence ID" value="NZ_CP147403.1"/>
</dbReference>
<dbReference type="Gene3D" id="3.40.50.12780">
    <property type="entry name" value="N-terminal domain of ligase-like"/>
    <property type="match status" value="1"/>
</dbReference>
<sequence length="453" mass="51747">MEMTKFKIRPRKMTTLVEGHQSHLEELIPFFEQLDNQQQTIETLPREVIDSFHVKAINLTLNHAWNKNDFYREKMQQAGMDTPHINDLSELANVPFLKKPEIAGDRTKLLCCPTSEIGQVHSTSGTTGKPMYLSYTLADQFKYDVIPKYPVLFPDSDEDVVAVALPYEVAQPGLGFQRVYQFVFGATVISIGKGGYMAPVEKSLELMKEYQTTILATTPSYAALLAEESEKLGYKLGQDIKLRRLILTGEGCSPQFRTRLEELYGCQATFFYGSTECGMIGVECSEQHGYHVVPGHVKVEIINPLTEDVLEYGEIGEIVVTTLMREGMPIIRYRTGDMGYLMKSSCGNEITSDILHLRGRKENQIRLYGEDYSPFLLENILLEIPEVGMWFKFIVSNEELTVEVEPFKTELTDEQLIDKVTSHLYNTLEFNCKVIINHHIERTFEKAKRVFFE</sequence>
<dbReference type="SUPFAM" id="SSF56801">
    <property type="entry name" value="Acetyl-CoA synthetase-like"/>
    <property type="match status" value="1"/>
</dbReference>
<evidence type="ECO:0000259" key="2">
    <source>
        <dbReference type="Pfam" id="PF14535"/>
    </source>
</evidence>
<evidence type="ECO:0000313" key="3">
    <source>
        <dbReference type="EMBL" id="WXB88624.1"/>
    </source>
</evidence>
<evidence type="ECO:0000259" key="1">
    <source>
        <dbReference type="Pfam" id="PF00501"/>
    </source>
</evidence>
<feature type="domain" description="AMP-dependent synthetase/ligase" evidence="1">
    <location>
        <begin position="123"/>
        <end position="321"/>
    </location>
</feature>
<organism evidence="3 4">
    <name type="scientific">Metabacillus rhizosphaerae</name>
    <dbReference type="NCBI Taxonomy" id="3117747"/>
    <lineage>
        <taxon>Bacteria</taxon>
        <taxon>Bacillati</taxon>
        <taxon>Bacillota</taxon>
        <taxon>Bacilli</taxon>
        <taxon>Bacillales</taxon>
        <taxon>Bacillaceae</taxon>
        <taxon>Metabacillus</taxon>
    </lineage>
</organism>
<name>A0ABZ2MTG8_9BACI</name>
<keyword evidence="4" id="KW-1185">Reference proteome</keyword>
<protein>
    <submittedName>
        <fullName evidence="3">AMP-binding protein</fullName>
    </submittedName>
</protein>
<dbReference type="InterPro" id="IPR042099">
    <property type="entry name" value="ANL_N_sf"/>
</dbReference>
<evidence type="ECO:0000313" key="4">
    <source>
        <dbReference type="Proteomes" id="UP001368328"/>
    </source>
</evidence>
<dbReference type="PANTHER" id="PTHR43845:SF1">
    <property type="entry name" value="BLR5969 PROTEIN"/>
    <property type="match status" value="1"/>
</dbReference>
<dbReference type="PANTHER" id="PTHR43845">
    <property type="entry name" value="BLR5969 PROTEIN"/>
    <property type="match status" value="1"/>
</dbReference>
<dbReference type="EMBL" id="CP147403">
    <property type="protein sequence ID" value="WXB88624.1"/>
    <property type="molecule type" value="Genomic_DNA"/>
</dbReference>